<proteinExistence type="inferred from homology"/>
<dbReference type="InterPro" id="IPR004090">
    <property type="entry name" value="Chemotax_Me-accpt_rcpt"/>
</dbReference>
<dbReference type="PANTHER" id="PTHR43531">
    <property type="entry name" value="PROTEIN ICFG"/>
    <property type="match status" value="1"/>
</dbReference>
<dbReference type="CDD" id="cd06225">
    <property type="entry name" value="HAMP"/>
    <property type="match status" value="1"/>
</dbReference>
<keyword evidence="9" id="KW-1185">Reference proteome</keyword>
<dbReference type="InterPro" id="IPR003660">
    <property type="entry name" value="HAMP_dom"/>
</dbReference>
<keyword evidence="3" id="KW-0807">Transducer</keyword>
<evidence type="ECO:0000256" key="3">
    <source>
        <dbReference type="PROSITE-ProRule" id="PRU00284"/>
    </source>
</evidence>
<accession>A0A6L5XVF5</accession>
<reference evidence="8 9" key="1">
    <citation type="submission" date="2019-08" db="EMBL/GenBank/DDBJ databases">
        <title>In-depth cultivation of the pig gut microbiome towards novel bacterial diversity and tailored functional studies.</title>
        <authorList>
            <person name="Wylensek D."/>
            <person name="Hitch T.C.A."/>
            <person name="Clavel T."/>
        </authorList>
    </citation>
    <scope>NUCLEOTIDE SEQUENCE [LARGE SCALE GENOMIC DNA]</scope>
    <source>
        <strain evidence="8 9">WCA-693-APC-MOT-I</strain>
    </source>
</reference>
<dbReference type="EMBL" id="VUMT01000002">
    <property type="protein sequence ID" value="MSS62609.1"/>
    <property type="molecule type" value="Genomic_DNA"/>
</dbReference>
<keyword evidence="5" id="KW-0812">Transmembrane</keyword>
<dbReference type="SMART" id="SM00304">
    <property type="entry name" value="HAMP"/>
    <property type="match status" value="1"/>
</dbReference>
<comment type="caution">
    <text evidence="8">The sequence shown here is derived from an EMBL/GenBank/DDBJ whole genome shotgun (WGS) entry which is preliminary data.</text>
</comment>
<feature type="transmembrane region" description="Helical" evidence="5">
    <location>
        <begin position="284"/>
        <end position="305"/>
    </location>
</feature>
<feature type="domain" description="Methyl-accepting transducer" evidence="6">
    <location>
        <begin position="385"/>
        <end position="614"/>
    </location>
</feature>
<feature type="domain" description="HAMP" evidence="7">
    <location>
        <begin position="307"/>
        <end position="359"/>
    </location>
</feature>
<dbReference type="AlphaFoldDB" id="A0A6L5XVF5"/>
<dbReference type="Gene3D" id="3.30.450.20">
    <property type="entry name" value="PAS domain"/>
    <property type="match status" value="1"/>
</dbReference>
<dbReference type="PRINTS" id="PR00260">
    <property type="entry name" value="CHEMTRNSDUCR"/>
</dbReference>
<dbReference type="GO" id="GO:0007165">
    <property type="term" value="P:signal transduction"/>
    <property type="evidence" value="ECO:0007669"/>
    <property type="project" value="UniProtKB-KW"/>
</dbReference>
<dbReference type="RefSeq" id="WP_154516347.1">
    <property type="nucleotide sequence ID" value="NZ_VUMT01000002.1"/>
</dbReference>
<dbReference type="Gene3D" id="1.10.287.950">
    <property type="entry name" value="Methyl-accepting chemotaxis protein"/>
    <property type="match status" value="1"/>
</dbReference>
<comment type="similarity">
    <text evidence="2">Belongs to the methyl-accepting chemotaxis (MCP) protein family.</text>
</comment>
<evidence type="ECO:0000256" key="1">
    <source>
        <dbReference type="ARBA" id="ARBA00022500"/>
    </source>
</evidence>
<evidence type="ECO:0000256" key="2">
    <source>
        <dbReference type="ARBA" id="ARBA00029447"/>
    </source>
</evidence>
<organism evidence="8 9">
    <name type="scientific">Velocimicrobium porci</name>
    <dbReference type="NCBI Taxonomy" id="2606634"/>
    <lineage>
        <taxon>Bacteria</taxon>
        <taxon>Bacillati</taxon>
        <taxon>Bacillota</taxon>
        <taxon>Clostridia</taxon>
        <taxon>Lachnospirales</taxon>
        <taxon>Lachnospiraceae</taxon>
        <taxon>Velocimicrobium</taxon>
    </lineage>
</organism>
<dbReference type="Gene3D" id="6.10.340.10">
    <property type="match status" value="1"/>
</dbReference>
<dbReference type="GO" id="GO:0006935">
    <property type="term" value="P:chemotaxis"/>
    <property type="evidence" value="ECO:0007669"/>
    <property type="project" value="UniProtKB-KW"/>
</dbReference>
<dbReference type="Proteomes" id="UP000482209">
    <property type="component" value="Unassembled WGS sequence"/>
</dbReference>
<dbReference type="InterPro" id="IPR051310">
    <property type="entry name" value="MCP_chemotaxis"/>
</dbReference>
<evidence type="ECO:0000313" key="9">
    <source>
        <dbReference type="Proteomes" id="UP000482209"/>
    </source>
</evidence>
<protein>
    <submittedName>
        <fullName evidence="8">Methyl-accepting chemotaxis protein</fullName>
    </submittedName>
</protein>
<feature type="coiled-coil region" evidence="4">
    <location>
        <begin position="37"/>
        <end position="64"/>
    </location>
</feature>
<evidence type="ECO:0000259" key="7">
    <source>
        <dbReference type="PROSITE" id="PS50885"/>
    </source>
</evidence>
<evidence type="ECO:0000256" key="5">
    <source>
        <dbReference type="SAM" id="Phobius"/>
    </source>
</evidence>
<feature type="coiled-coil region" evidence="4">
    <location>
        <begin position="407"/>
        <end position="469"/>
    </location>
</feature>
<dbReference type="GO" id="GO:0004888">
    <property type="term" value="F:transmembrane signaling receptor activity"/>
    <property type="evidence" value="ECO:0007669"/>
    <property type="project" value="InterPro"/>
</dbReference>
<dbReference type="SMART" id="SM00283">
    <property type="entry name" value="MA"/>
    <property type="match status" value="1"/>
</dbReference>
<dbReference type="Pfam" id="PF00015">
    <property type="entry name" value="MCPsignal"/>
    <property type="match status" value="1"/>
</dbReference>
<keyword evidence="1" id="KW-0145">Chemotaxis</keyword>
<evidence type="ECO:0000313" key="8">
    <source>
        <dbReference type="EMBL" id="MSS62609.1"/>
    </source>
</evidence>
<evidence type="ECO:0000259" key="6">
    <source>
        <dbReference type="PROSITE" id="PS50111"/>
    </source>
</evidence>
<sequence>MKKMFAKKLCLYMAVAMVVTVFAIFNYQTLVNNMDNTESSNEKLDSVEEKLKSNEEEIEKLTTSLGENNLAKTKAFAHIIDIDPSIIDDRDKLKAVCDELMVNELHVIDEKGIITHSTIPSYVGFDMSSGEQSEEFLEILKDSSKEIVQEPQVNVAEGVVIQYTGVARRDAKGFVQAGVKPEVLEEMLEGTSLDVVLKDFNFGTNGYVFAIDKETNQILAHKNDSLIGKTAKEVGFPEKISEGKGKATIDGEKGYYVTREYEDMIIGTMTPAKEYYQVRLNQTIVVSFSMFIIFLILLFMINRLVDRKIVQGIHHIIERLQSITEGNLDTIVDEKGNKEFELLSNSINKMVDSIKENLKENETLLDRQKEDMEKNLQLIERIKDVCVNIDKVSQETLLNSQEIHAGTGEQEQAVEELKQTMNELSSKMGESADASTNIADMTEEAVNKLLQTKEKMEFLETSIDEISNTSIEIEKIIGEINSIAEQTNLLSLNASIEAARAGEMGKGFAVVAFQVGELASRSAQAAKETGDLIMNSIHAVDNGKEITHKAVEEFLGVVEEIQHASEGVGQITGMVREHVQIVTEAVEGFDKISEVVERNVEISQKSEEASENMAHEANILQEMVN</sequence>
<keyword evidence="4" id="KW-0175">Coiled coil</keyword>
<dbReference type="PANTHER" id="PTHR43531:SF11">
    <property type="entry name" value="METHYL-ACCEPTING CHEMOTAXIS PROTEIN 3"/>
    <property type="match status" value="1"/>
</dbReference>
<dbReference type="Pfam" id="PF00672">
    <property type="entry name" value="HAMP"/>
    <property type="match status" value="1"/>
</dbReference>
<keyword evidence="5" id="KW-0472">Membrane</keyword>
<dbReference type="GO" id="GO:0005886">
    <property type="term" value="C:plasma membrane"/>
    <property type="evidence" value="ECO:0007669"/>
    <property type="project" value="TreeGrafter"/>
</dbReference>
<name>A0A6L5XVF5_9FIRM</name>
<dbReference type="PROSITE" id="PS50111">
    <property type="entry name" value="CHEMOTAXIS_TRANSDUC_2"/>
    <property type="match status" value="1"/>
</dbReference>
<gene>
    <name evidence="8" type="ORF">FYJ58_01705</name>
</gene>
<keyword evidence="5" id="KW-1133">Transmembrane helix</keyword>
<evidence type="ECO:0000256" key="4">
    <source>
        <dbReference type="SAM" id="Coils"/>
    </source>
</evidence>
<dbReference type="SUPFAM" id="SSF58104">
    <property type="entry name" value="Methyl-accepting chemotaxis protein (MCP) signaling domain"/>
    <property type="match status" value="1"/>
</dbReference>
<dbReference type="PROSITE" id="PS50885">
    <property type="entry name" value="HAMP"/>
    <property type="match status" value="1"/>
</dbReference>
<dbReference type="InterPro" id="IPR004089">
    <property type="entry name" value="MCPsignal_dom"/>
</dbReference>